<dbReference type="GO" id="GO:0004834">
    <property type="term" value="F:tryptophan synthase activity"/>
    <property type="evidence" value="ECO:0007669"/>
    <property type="project" value="UniProtKB-EC"/>
</dbReference>
<evidence type="ECO:0000256" key="2">
    <source>
        <dbReference type="ARBA" id="ARBA00004733"/>
    </source>
</evidence>
<proteinExistence type="inferred from homology"/>
<dbReference type="OrthoDB" id="10050244at2759"/>
<keyword evidence="9 13" id="KW-0663">Pyridoxal phosphate</keyword>
<dbReference type="InterPro" id="IPR023026">
    <property type="entry name" value="Trp_synth_beta/beta-like"/>
</dbReference>
<dbReference type="Gene3D" id="3.20.20.70">
    <property type="entry name" value="Aldolase class I"/>
    <property type="match status" value="1"/>
</dbReference>
<organism evidence="15 16">
    <name type="scientific">Myriangium duriaei CBS 260.36</name>
    <dbReference type="NCBI Taxonomy" id="1168546"/>
    <lineage>
        <taxon>Eukaryota</taxon>
        <taxon>Fungi</taxon>
        <taxon>Dikarya</taxon>
        <taxon>Ascomycota</taxon>
        <taxon>Pezizomycotina</taxon>
        <taxon>Dothideomycetes</taxon>
        <taxon>Dothideomycetidae</taxon>
        <taxon>Myriangiales</taxon>
        <taxon>Myriangiaceae</taxon>
        <taxon>Myriangium</taxon>
    </lineage>
</organism>
<dbReference type="AlphaFoldDB" id="A0A9P4J3R6"/>
<dbReference type="InterPro" id="IPR006653">
    <property type="entry name" value="Trp_synth_b_CS"/>
</dbReference>
<feature type="domain" description="Tryptophan synthase beta chain-like PALP" evidence="14">
    <location>
        <begin position="376"/>
        <end position="695"/>
    </location>
</feature>
<dbReference type="InterPro" id="IPR018204">
    <property type="entry name" value="Trp_synthase_alpha_AS"/>
</dbReference>
<name>A0A9P4J3R6_9PEZI</name>
<evidence type="ECO:0000256" key="4">
    <source>
        <dbReference type="ARBA" id="ARBA00006095"/>
    </source>
</evidence>
<dbReference type="CDD" id="cd06446">
    <property type="entry name" value="Trp-synth_B"/>
    <property type="match status" value="1"/>
</dbReference>
<comment type="catalytic activity">
    <reaction evidence="12 13">
        <text>(1S,2R)-1-C-(indol-3-yl)glycerol 3-phosphate + L-serine = D-glyceraldehyde 3-phosphate + L-tryptophan + H2O</text>
        <dbReference type="Rhea" id="RHEA:10532"/>
        <dbReference type="ChEBI" id="CHEBI:15377"/>
        <dbReference type="ChEBI" id="CHEBI:33384"/>
        <dbReference type="ChEBI" id="CHEBI:57912"/>
        <dbReference type="ChEBI" id="CHEBI:58866"/>
        <dbReference type="ChEBI" id="CHEBI:59776"/>
        <dbReference type="EC" id="4.2.1.20"/>
    </reaction>
</comment>
<dbReference type="EC" id="4.2.1.20" evidence="5 13"/>
<dbReference type="HAMAP" id="MF_00131">
    <property type="entry name" value="Trp_synth_alpha"/>
    <property type="match status" value="1"/>
</dbReference>
<dbReference type="InterPro" id="IPR011060">
    <property type="entry name" value="RibuloseP-bd_barrel"/>
</dbReference>
<evidence type="ECO:0000256" key="12">
    <source>
        <dbReference type="ARBA" id="ARBA00049047"/>
    </source>
</evidence>
<dbReference type="InterPro" id="IPR001926">
    <property type="entry name" value="TrpB-like_PALP"/>
</dbReference>
<dbReference type="Gene3D" id="3.40.50.1100">
    <property type="match status" value="2"/>
</dbReference>
<dbReference type="PROSITE" id="PS00168">
    <property type="entry name" value="TRP_SYNTHASE_BETA"/>
    <property type="match status" value="1"/>
</dbReference>
<comment type="similarity">
    <text evidence="4">In the N-terminal section; belongs to the TrpA family.</text>
</comment>
<dbReference type="InterPro" id="IPR036052">
    <property type="entry name" value="TrpB-like_PALP_sf"/>
</dbReference>
<reference evidence="15" key="1">
    <citation type="journal article" date="2020" name="Stud. Mycol.">
        <title>101 Dothideomycetes genomes: a test case for predicting lifestyles and emergence of pathogens.</title>
        <authorList>
            <person name="Haridas S."/>
            <person name="Albert R."/>
            <person name="Binder M."/>
            <person name="Bloem J."/>
            <person name="Labutti K."/>
            <person name="Salamov A."/>
            <person name="Andreopoulos B."/>
            <person name="Baker S."/>
            <person name="Barry K."/>
            <person name="Bills G."/>
            <person name="Bluhm B."/>
            <person name="Cannon C."/>
            <person name="Castanera R."/>
            <person name="Culley D."/>
            <person name="Daum C."/>
            <person name="Ezra D."/>
            <person name="Gonzalez J."/>
            <person name="Henrissat B."/>
            <person name="Kuo A."/>
            <person name="Liang C."/>
            <person name="Lipzen A."/>
            <person name="Lutzoni F."/>
            <person name="Magnuson J."/>
            <person name="Mondo S."/>
            <person name="Nolan M."/>
            <person name="Ohm R."/>
            <person name="Pangilinan J."/>
            <person name="Park H.-J."/>
            <person name="Ramirez L."/>
            <person name="Alfaro M."/>
            <person name="Sun H."/>
            <person name="Tritt A."/>
            <person name="Yoshinaga Y."/>
            <person name="Zwiers L.-H."/>
            <person name="Turgeon B."/>
            <person name="Goodwin S."/>
            <person name="Spatafora J."/>
            <person name="Crous P."/>
            <person name="Grigoriev I."/>
        </authorList>
    </citation>
    <scope>NUCLEOTIDE SEQUENCE</scope>
    <source>
        <strain evidence="15">CBS 260.36</strain>
    </source>
</reference>
<evidence type="ECO:0000256" key="8">
    <source>
        <dbReference type="ARBA" id="ARBA00022822"/>
    </source>
</evidence>
<protein>
    <recommendedName>
        <fullName evidence="6 13">Tryptophan synthase</fullName>
        <ecNumber evidence="5 13">4.2.1.20</ecNumber>
    </recommendedName>
</protein>
<keyword evidence="16" id="KW-1185">Reference proteome</keyword>
<gene>
    <name evidence="15" type="ORF">K461DRAFT_254441</name>
</gene>
<dbReference type="SUPFAM" id="SSF53686">
    <property type="entry name" value="Tryptophan synthase beta subunit-like PLP-dependent enzymes"/>
    <property type="match status" value="1"/>
</dbReference>
<keyword evidence="10 13" id="KW-0057">Aromatic amino acid biosynthesis</keyword>
<accession>A0A9P4J3R6</accession>
<evidence type="ECO:0000259" key="14">
    <source>
        <dbReference type="Pfam" id="PF00291"/>
    </source>
</evidence>
<dbReference type="CDD" id="cd04724">
    <property type="entry name" value="Tryptophan_synthase_alpha"/>
    <property type="match status" value="1"/>
</dbReference>
<dbReference type="GO" id="GO:0005737">
    <property type="term" value="C:cytoplasm"/>
    <property type="evidence" value="ECO:0007669"/>
    <property type="project" value="TreeGrafter"/>
</dbReference>
<evidence type="ECO:0000256" key="10">
    <source>
        <dbReference type="ARBA" id="ARBA00023141"/>
    </source>
</evidence>
<dbReference type="Pfam" id="PF00291">
    <property type="entry name" value="PALP"/>
    <property type="match status" value="1"/>
</dbReference>
<dbReference type="NCBIfam" id="TIGR00262">
    <property type="entry name" value="trpA"/>
    <property type="match status" value="1"/>
</dbReference>
<dbReference type="NCBIfam" id="TIGR00263">
    <property type="entry name" value="trpB"/>
    <property type="match status" value="1"/>
</dbReference>
<evidence type="ECO:0000256" key="1">
    <source>
        <dbReference type="ARBA" id="ARBA00001933"/>
    </source>
</evidence>
<evidence type="ECO:0000256" key="13">
    <source>
        <dbReference type="RuleBase" id="RU003663"/>
    </source>
</evidence>
<comment type="cofactor">
    <cofactor evidence="1 13">
        <name>pyridoxal 5'-phosphate</name>
        <dbReference type="ChEBI" id="CHEBI:597326"/>
    </cofactor>
</comment>
<comment type="caution">
    <text evidence="15">The sequence shown here is derived from an EMBL/GenBank/DDBJ whole genome shotgun (WGS) entry which is preliminary data.</text>
</comment>
<dbReference type="SUPFAM" id="SSF51366">
    <property type="entry name" value="Ribulose-phoshate binding barrel"/>
    <property type="match status" value="1"/>
</dbReference>
<dbReference type="PANTHER" id="PTHR48077">
    <property type="entry name" value="TRYPTOPHAN SYNTHASE-RELATED"/>
    <property type="match status" value="1"/>
</dbReference>
<dbReference type="FunFam" id="3.20.20.70:FF:000151">
    <property type="entry name" value="Tryptophan synthase"/>
    <property type="match status" value="1"/>
</dbReference>
<evidence type="ECO:0000256" key="5">
    <source>
        <dbReference type="ARBA" id="ARBA00012043"/>
    </source>
</evidence>
<keyword evidence="8 13" id="KW-0822">Tryptophan biosynthesis</keyword>
<comment type="pathway">
    <text evidence="2 13">Amino-acid biosynthesis; L-tryptophan biosynthesis; L-tryptophan from chorismate: step 5/5.</text>
</comment>
<dbReference type="FunFam" id="3.40.50.1100:FF:000001">
    <property type="entry name" value="Tryptophan synthase beta chain"/>
    <property type="match status" value="1"/>
</dbReference>
<dbReference type="EMBL" id="ML996084">
    <property type="protein sequence ID" value="KAF2154224.1"/>
    <property type="molecule type" value="Genomic_DNA"/>
</dbReference>
<evidence type="ECO:0000313" key="16">
    <source>
        <dbReference type="Proteomes" id="UP000799439"/>
    </source>
</evidence>
<dbReference type="HAMAP" id="MF_00133">
    <property type="entry name" value="Trp_synth_beta"/>
    <property type="match status" value="1"/>
</dbReference>
<dbReference type="PANTHER" id="PTHR48077:SF3">
    <property type="entry name" value="TRYPTOPHAN SYNTHASE"/>
    <property type="match status" value="1"/>
</dbReference>
<comment type="similarity">
    <text evidence="3">In the C-terminal section; belongs to the TrpB family.</text>
</comment>
<evidence type="ECO:0000256" key="3">
    <source>
        <dbReference type="ARBA" id="ARBA00005761"/>
    </source>
</evidence>
<keyword evidence="11 13" id="KW-0456">Lyase</keyword>
<evidence type="ECO:0000313" key="15">
    <source>
        <dbReference type="EMBL" id="KAF2154224.1"/>
    </source>
</evidence>
<evidence type="ECO:0000256" key="6">
    <source>
        <dbReference type="ARBA" id="ARBA00018724"/>
    </source>
</evidence>
<evidence type="ECO:0000256" key="9">
    <source>
        <dbReference type="ARBA" id="ARBA00022898"/>
    </source>
</evidence>
<sequence length="721" mass="77270">MEGIKRTFAQCKSEKRSALVTYVTAGYPTAEETSDILVGMERGGADLIELGMPFTDPIADGPTIQKANTQALKNGVTVTGCLQMVRDARKKGLKAPVLLMGYYNPLLSYGEEKMLKDSKEAGVNGFIMVDLPPEEAVRFRNHCTKAGLSYIPLIAPSTSENRMKLLCKIADSFIYVVSRMGVTGATGTLSAGLPELVDRVHKYSGDIPAAVGFGVSTREHFVSVGKVAEGVVIGSQIITTLANAQAGQGAKAVEKYCSEITGRTNQVNGTTREVGVVETMHEAKEPNGVHVDAVVRDADVPNEPGLADQIDALNTDGGDPAAIPMRFGEFGGQYVPESLMDCLRELEEGFNEAKADPKFWEEFRSYYPWMGRPGHLHLANRLTEHAGGANIWLKREDLNHTGSHKINNALGQILIARRLGKTEIIAETGAGQHGVATATVCAKFGMACTIYMGAEDVRRQALNVFRIKLLGAKVVAVEAGSRTLRDAVNEAMRSWVTNLSTTHYIIGSAIGPHPFPTIVRTFQSVIGDETKAQMQQLRGKLPDAVVACVGGGSNATGMFYPFSNDPTVKLLGVEAGGDGLDTARHSATLSGGTKGVLHGVRTYVLQDQHGQILDTHSVSAGLDYPGVGPELSSWKDSERAKFIAATDAEAFVGFRLLSQLEGIIPALETSHAVFGAIELAKTMSKDQDVVICLSGRGDKDVQSVAEELPRLGPGIGWDLRF</sequence>
<dbReference type="Pfam" id="PF00290">
    <property type="entry name" value="Trp_syntA"/>
    <property type="match status" value="1"/>
</dbReference>
<dbReference type="InterPro" id="IPR002028">
    <property type="entry name" value="Trp_synthase_suA"/>
</dbReference>
<dbReference type="InterPro" id="IPR006654">
    <property type="entry name" value="Trp_synth_beta"/>
</dbReference>
<dbReference type="Proteomes" id="UP000799439">
    <property type="component" value="Unassembled WGS sequence"/>
</dbReference>
<keyword evidence="7 13" id="KW-0028">Amino-acid biosynthesis</keyword>
<dbReference type="FunFam" id="3.40.50.1100:FF:000004">
    <property type="entry name" value="Tryptophan synthase beta chain"/>
    <property type="match status" value="1"/>
</dbReference>
<evidence type="ECO:0000256" key="7">
    <source>
        <dbReference type="ARBA" id="ARBA00022605"/>
    </source>
</evidence>
<dbReference type="PROSITE" id="PS00167">
    <property type="entry name" value="TRP_SYNTHASE_ALPHA"/>
    <property type="match status" value="1"/>
</dbReference>
<dbReference type="InterPro" id="IPR013785">
    <property type="entry name" value="Aldolase_TIM"/>
</dbReference>
<evidence type="ECO:0000256" key="11">
    <source>
        <dbReference type="ARBA" id="ARBA00023239"/>
    </source>
</evidence>